<gene>
    <name evidence="1" type="ORF">ElyMa_006322400</name>
</gene>
<evidence type="ECO:0000313" key="2">
    <source>
        <dbReference type="Proteomes" id="UP000762676"/>
    </source>
</evidence>
<evidence type="ECO:0000313" key="1">
    <source>
        <dbReference type="EMBL" id="GFR97371.1"/>
    </source>
</evidence>
<dbReference type="AlphaFoldDB" id="A0AAV4HKR4"/>
<comment type="caution">
    <text evidence="1">The sequence shown here is derived from an EMBL/GenBank/DDBJ whole genome shotgun (WGS) entry which is preliminary data.</text>
</comment>
<accession>A0AAV4HKR4</accession>
<dbReference type="Proteomes" id="UP000762676">
    <property type="component" value="Unassembled WGS sequence"/>
</dbReference>
<dbReference type="EMBL" id="BMAT01012698">
    <property type="protein sequence ID" value="GFR97371.1"/>
    <property type="molecule type" value="Genomic_DNA"/>
</dbReference>
<reference evidence="1 2" key="1">
    <citation type="journal article" date="2021" name="Elife">
        <title>Chloroplast acquisition without the gene transfer in kleptoplastic sea slugs, Plakobranchus ocellatus.</title>
        <authorList>
            <person name="Maeda T."/>
            <person name="Takahashi S."/>
            <person name="Yoshida T."/>
            <person name="Shimamura S."/>
            <person name="Takaki Y."/>
            <person name="Nagai Y."/>
            <person name="Toyoda A."/>
            <person name="Suzuki Y."/>
            <person name="Arimoto A."/>
            <person name="Ishii H."/>
            <person name="Satoh N."/>
            <person name="Nishiyama T."/>
            <person name="Hasebe M."/>
            <person name="Maruyama T."/>
            <person name="Minagawa J."/>
            <person name="Obokata J."/>
            <person name="Shigenobu S."/>
        </authorList>
    </citation>
    <scope>NUCLEOTIDE SEQUENCE [LARGE SCALE GENOMIC DNA]</scope>
</reference>
<keyword evidence="2" id="KW-1185">Reference proteome</keyword>
<organism evidence="1 2">
    <name type="scientific">Elysia marginata</name>
    <dbReference type="NCBI Taxonomy" id="1093978"/>
    <lineage>
        <taxon>Eukaryota</taxon>
        <taxon>Metazoa</taxon>
        <taxon>Spiralia</taxon>
        <taxon>Lophotrochozoa</taxon>
        <taxon>Mollusca</taxon>
        <taxon>Gastropoda</taxon>
        <taxon>Heterobranchia</taxon>
        <taxon>Euthyneura</taxon>
        <taxon>Panpulmonata</taxon>
        <taxon>Sacoglossa</taxon>
        <taxon>Placobranchoidea</taxon>
        <taxon>Plakobranchidae</taxon>
        <taxon>Elysia</taxon>
    </lineage>
</organism>
<sequence>MSNKIDPKGRVVRDQKEMVLNCSPRAARLVTADNSIRWEIKLQGESLWIMVLLNVDVRKSKLTKQHSLVIIKVI</sequence>
<proteinExistence type="predicted"/>
<name>A0AAV4HKR4_9GAST</name>
<protein>
    <submittedName>
        <fullName evidence="1">Uncharacterized protein</fullName>
    </submittedName>
</protein>